<keyword evidence="4" id="KW-0547">Nucleotide-binding</keyword>
<evidence type="ECO:0000256" key="7">
    <source>
        <dbReference type="ARBA" id="ARBA00022840"/>
    </source>
</evidence>
<keyword evidence="2" id="KW-0639">Primosome</keyword>
<evidence type="ECO:0000256" key="5">
    <source>
        <dbReference type="ARBA" id="ARBA00022801"/>
    </source>
</evidence>
<dbReference type="InterPro" id="IPR007694">
    <property type="entry name" value="DNA_helicase_DnaB-like_C"/>
</dbReference>
<keyword evidence="7" id="KW-0067">ATP-binding</keyword>
<evidence type="ECO:0000256" key="6">
    <source>
        <dbReference type="ARBA" id="ARBA00022806"/>
    </source>
</evidence>
<dbReference type="GO" id="GO:0016787">
    <property type="term" value="F:hydrolase activity"/>
    <property type="evidence" value="ECO:0007669"/>
    <property type="project" value="UniProtKB-KW"/>
</dbReference>
<dbReference type="GO" id="GO:0005829">
    <property type="term" value="C:cytosol"/>
    <property type="evidence" value="ECO:0007669"/>
    <property type="project" value="TreeGrafter"/>
</dbReference>
<evidence type="ECO:0000313" key="13">
    <source>
        <dbReference type="EMBL" id="OMG87661.1"/>
    </source>
</evidence>
<keyword evidence="9" id="KW-0413">Isomerase</keyword>
<dbReference type="InterPro" id="IPR036185">
    <property type="entry name" value="DNA_heli_DnaB-like_N_sf"/>
</dbReference>
<keyword evidence="8" id="KW-0238">DNA-binding</keyword>
<dbReference type="InterPro" id="IPR003593">
    <property type="entry name" value="AAA+_ATPase"/>
</dbReference>
<feature type="domain" description="SF4 helicase" evidence="12">
    <location>
        <begin position="171"/>
        <end position="434"/>
    </location>
</feature>
<dbReference type="PANTHER" id="PTHR30153:SF2">
    <property type="entry name" value="REPLICATIVE DNA HELICASE"/>
    <property type="match status" value="1"/>
</dbReference>
<dbReference type="OrthoDB" id="8873702at2"/>
<name>A0A1R1JTJ9_ALCXX</name>
<dbReference type="SUPFAM" id="SSF52540">
    <property type="entry name" value="P-loop containing nucleoside triphosphate hydrolases"/>
    <property type="match status" value="1"/>
</dbReference>
<dbReference type="SUPFAM" id="SSF48024">
    <property type="entry name" value="N-terminal domain of DnaB helicase"/>
    <property type="match status" value="1"/>
</dbReference>
<evidence type="ECO:0000256" key="4">
    <source>
        <dbReference type="ARBA" id="ARBA00022741"/>
    </source>
</evidence>
<dbReference type="PANTHER" id="PTHR30153">
    <property type="entry name" value="REPLICATIVE DNA HELICASE DNAB"/>
    <property type="match status" value="1"/>
</dbReference>
<comment type="caution">
    <text evidence="13">The sequence shown here is derived from an EMBL/GenBank/DDBJ whole genome shotgun (WGS) entry which is preliminary data.</text>
</comment>
<proteinExistence type="inferred from homology"/>
<protein>
    <recommendedName>
        <fullName evidence="10">DNA 5'-3' helicase</fullName>
        <ecNumber evidence="10">5.6.2.3</ecNumber>
    </recommendedName>
</protein>
<comment type="similarity">
    <text evidence="1">Belongs to the helicase family. DnaB subfamily.</text>
</comment>
<keyword evidence="5" id="KW-0378">Hydrolase</keyword>
<dbReference type="RefSeq" id="WP_076411632.1">
    <property type="nucleotide sequence ID" value="NZ_AP028040.1"/>
</dbReference>
<dbReference type="GO" id="GO:0043139">
    <property type="term" value="F:5'-3' DNA helicase activity"/>
    <property type="evidence" value="ECO:0007669"/>
    <property type="project" value="UniProtKB-EC"/>
</dbReference>
<evidence type="ECO:0000313" key="14">
    <source>
        <dbReference type="Proteomes" id="UP000187251"/>
    </source>
</evidence>
<evidence type="ECO:0000256" key="3">
    <source>
        <dbReference type="ARBA" id="ARBA00022705"/>
    </source>
</evidence>
<keyword evidence="6" id="KW-0347">Helicase</keyword>
<dbReference type="PROSITE" id="PS51199">
    <property type="entry name" value="SF4_HELICASE"/>
    <property type="match status" value="1"/>
</dbReference>
<dbReference type="InterPro" id="IPR016136">
    <property type="entry name" value="DNA_helicase_N/primase_C"/>
</dbReference>
<evidence type="ECO:0000259" key="12">
    <source>
        <dbReference type="PROSITE" id="PS51199"/>
    </source>
</evidence>
<dbReference type="Pfam" id="PF00772">
    <property type="entry name" value="DnaB"/>
    <property type="match status" value="1"/>
</dbReference>
<evidence type="ECO:0000256" key="2">
    <source>
        <dbReference type="ARBA" id="ARBA00022515"/>
    </source>
</evidence>
<dbReference type="GO" id="GO:1990077">
    <property type="term" value="C:primosome complex"/>
    <property type="evidence" value="ECO:0007669"/>
    <property type="project" value="UniProtKB-KW"/>
</dbReference>
<dbReference type="InterPro" id="IPR007693">
    <property type="entry name" value="DNA_helicase_DnaB-like_N"/>
</dbReference>
<dbReference type="SMART" id="SM00382">
    <property type="entry name" value="AAA"/>
    <property type="match status" value="1"/>
</dbReference>
<dbReference type="GO" id="GO:0005524">
    <property type="term" value="F:ATP binding"/>
    <property type="evidence" value="ECO:0007669"/>
    <property type="project" value="UniProtKB-KW"/>
</dbReference>
<accession>A0A1R1JTJ9</accession>
<evidence type="ECO:0000256" key="8">
    <source>
        <dbReference type="ARBA" id="ARBA00023125"/>
    </source>
</evidence>
<dbReference type="AlphaFoldDB" id="A0A1R1JTJ9"/>
<dbReference type="Gene3D" id="3.40.50.300">
    <property type="entry name" value="P-loop containing nucleotide triphosphate hydrolases"/>
    <property type="match status" value="1"/>
</dbReference>
<dbReference type="Pfam" id="PF03796">
    <property type="entry name" value="DnaB_C"/>
    <property type="match status" value="1"/>
</dbReference>
<keyword evidence="3" id="KW-0235">DNA replication</keyword>
<dbReference type="EMBL" id="MJMN01000013">
    <property type="protein sequence ID" value="OMG87661.1"/>
    <property type="molecule type" value="Genomic_DNA"/>
</dbReference>
<dbReference type="GO" id="GO:0003677">
    <property type="term" value="F:DNA binding"/>
    <property type="evidence" value="ECO:0007669"/>
    <property type="project" value="UniProtKB-KW"/>
</dbReference>
<comment type="catalytic activity">
    <reaction evidence="11">
        <text>ATP + H2O = ADP + phosphate + H(+)</text>
        <dbReference type="Rhea" id="RHEA:13065"/>
        <dbReference type="ChEBI" id="CHEBI:15377"/>
        <dbReference type="ChEBI" id="CHEBI:15378"/>
        <dbReference type="ChEBI" id="CHEBI:30616"/>
        <dbReference type="ChEBI" id="CHEBI:43474"/>
        <dbReference type="ChEBI" id="CHEBI:456216"/>
        <dbReference type="EC" id="5.6.2.3"/>
    </reaction>
</comment>
<dbReference type="CDD" id="cd00984">
    <property type="entry name" value="DnaB_C"/>
    <property type="match status" value="1"/>
</dbReference>
<dbReference type="GO" id="GO:0006269">
    <property type="term" value="P:DNA replication, synthesis of primer"/>
    <property type="evidence" value="ECO:0007669"/>
    <property type="project" value="UniProtKB-KW"/>
</dbReference>
<dbReference type="Proteomes" id="UP000187251">
    <property type="component" value="Unassembled WGS sequence"/>
</dbReference>
<dbReference type="Gene3D" id="1.10.860.10">
    <property type="entry name" value="DNAb Helicase, Chain A"/>
    <property type="match status" value="1"/>
</dbReference>
<sequence length="450" mass="49441">MNAPHPLAGLEAEQQLLSCLLASASHFDRIGPLRAEHFYAARHQAIFRQIEALVAGGIEPDSLAVYDRLVAHDPEHADLAYLSSLLTTFFGANVEHYVNVVIERSRRRQLAQLGDLMAQAAATELATPVIDIIDRAQGELQDMLAERQSDEPVHVADDMQEFLDDLDRRSRGEGEQAMSTGFTDLDEHMGGGIRPGNLIVVAGRPKMGKTALALNIARNVADQHKVLVLSMEMGRKELHARNVAALGKMPLAHLVDAKKMQGNDWARATVGSELLSALGLFVHNQGEMTLAQVRAAARAQQRKHGLNLLVIDYLQLMRGDGDTRNAQIEQITRGLKGMAMSMGIGIMVLSQLNRNVEARPNKRPMASDLRDSGAIEQDCDAALFLYRDEVYNEATTDRGICEVNVGLNRQGHPGRVGLSFIAHESRFENLAAGWEFGRPQKPIYSGGLRD</sequence>
<evidence type="ECO:0000256" key="1">
    <source>
        <dbReference type="ARBA" id="ARBA00008428"/>
    </source>
</evidence>
<dbReference type="InterPro" id="IPR027417">
    <property type="entry name" value="P-loop_NTPase"/>
</dbReference>
<evidence type="ECO:0000256" key="9">
    <source>
        <dbReference type="ARBA" id="ARBA00023235"/>
    </source>
</evidence>
<evidence type="ECO:0000256" key="11">
    <source>
        <dbReference type="ARBA" id="ARBA00048954"/>
    </source>
</evidence>
<dbReference type="EC" id="5.6.2.3" evidence="10"/>
<evidence type="ECO:0000256" key="10">
    <source>
        <dbReference type="ARBA" id="ARBA00044969"/>
    </source>
</evidence>
<gene>
    <name evidence="13" type="ORF">BIZ92_08550</name>
</gene>
<organism evidence="13 14">
    <name type="scientific">Alcaligenes xylosoxydans xylosoxydans</name>
    <name type="common">Achromobacter xylosoxidans</name>
    <dbReference type="NCBI Taxonomy" id="85698"/>
    <lineage>
        <taxon>Bacteria</taxon>
        <taxon>Pseudomonadati</taxon>
        <taxon>Pseudomonadota</taxon>
        <taxon>Betaproteobacteria</taxon>
        <taxon>Burkholderiales</taxon>
        <taxon>Alcaligenaceae</taxon>
        <taxon>Achromobacter</taxon>
    </lineage>
</organism>
<reference evidence="13 14" key="1">
    <citation type="submission" date="2016-09" db="EMBL/GenBank/DDBJ databases">
        <title>Phylogenomics of Achromobacter.</title>
        <authorList>
            <person name="Jeukens J."/>
            <person name="Freschi L."/>
            <person name="Vincent A.T."/>
            <person name="Emond-Rheault J.-G."/>
            <person name="Kukavica-Ibrulj I."/>
            <person name="Charette S.J."/>
            <person name="Levesque R.C."/>
        </authorList>
    </citation>
    <scope>NUCLEOTIDE SEQUENCE [LARGE SCALE GENOMIC DNA]</scope>
    <source>
        <strain evidence="13 14">AUS488</strain>
    </source>
</reference>